<feature type="non-terminal residue" evidence="1">
    <location>
        <position position="65"/>
    </location>
</feature>
<evidence type="ECO:0000313" key="1">
    <source>
        <dbReference type="EMBL" id="NXX65735.1"/>
    </source>
</evidence>
<dbReference type="Gene3D" id="3.40.50.1000">
    <property type="entry name" value="HAD superfamily/HAD-like"/>
    <property type="match status" value="1"/>
</dbReference>
<dbReference type="OrthoDB" id="408373at2759"/>
<organism evidence="1 2">
    <name type="scientific">Spizella passerina</name>
    <name type="common">Chipping sparrow</name>
    <dbReference type="NCBI Taxonomy" id="40210"/>
    <lineage>
        <taxon>Eukaryota</taxon>
        <taxon>Metazoa</taxon>
        <taxon>Chordata</taxon>
        <taxon>Craniata</taxon>
        <taxon>Vertebrata</taxon>
        <taxon>Euteleostomi</taxon>
        <taxon>Archelosauria</taxon>
        <taxon>Archosauria</taxon>
        <taxon>Dinosauria</taxon>
        <taxon>Saurischia</taxon>
        <taxon>Theropoda</taxon>
        <taxon>Coelurosauria</taxon>
        <taxon>Aves</taxon>
        <taxon>Neognathae</taxon>
        <taxon>Neoaves</taxon>
        <taxon>Telluraves</taxon>
        <taxon>Australaves</taxon>
        <taxon>Passeriformes</taxon>
        <taxon>Passerellidae</taxon>
        <taxon>Spizella</taxon>
    </lineage>
</organism>
<reference evidence="1" key="1">
    <citation type="submission" date="2020-02" db="EMBL/GenBank/DDBJ databases">
        <title>Bird 10,000 Genomes (B10K) Project - Family phase.</title>
        <authorList>
            <person name="Zhang G."/>
        </authorList>
    </citation>
    <scope>NUCLEOTIDE SEQUENCE</scope>
    <source>
        <strain evidence="1">B10K-DU-023-52</strain>
        <tissue evidence="1">Mixed tissue sample</tissue>
    </source>
</reference>
<sequence length="65" mass="7049">GFQPCLVADSWLDDSPGRAAWAALLQLLRRHFHPVLESCRAGAAKAEPGAFHGALRELGTRPEQV</sequence>
<keyword evidence="1" id="KW-0378">Hydrolase</keyword>
<dbReference type="Proteomes" id="UP000618746">
    <property type="component" value="Unassembled WGS sequence"/>
</dbReference>
<dbReference type="EMBL" id="WBNQ01017028">
    <property type="protein sequence ID" value="NXX65735.1"/>
    <property type="molecule type" value="Genomic_DNA"/>
</dbReference>
<comment type="caution">
    <text evidence="1">The sequence shown here is derived from an EMBL/GenBank/DDBJ whole genome shotgun (WGS) entry which is preliminary data.</text>
</comment>
<keyword evidence="2" id="KW-1185">Reference proteome</keyword>
<feature type="non-terminal residue" evidence="1">
    <location>
        <position position="1"/>
    </location>
</feature>
<protein>
    <submittedName>
        <fullName evidence="1">HYES hydrolase</fullName>
    </submittedName>
</protein>
<proteinExistence type="predicted"/>
<dbReference type="GO" id="GO:0016787">
    <property type="term" value="F:hydrolase activity"/>
    <property type="evidence" value="ECO:0007669"/>
    <property type="project" value="UniProtKB-KW"/>
</dbReference>
<name>A0A852JKW4_SPIPA</name>
<dbReference type="InterPro" id="IPR023214">
    <property type="entry name" value="HAD_sf"/>
</dbReference>
<gene>
    <name evidence="1" type="primary">Ephx2</name>
    <name evidence="1" type="ORF">SPIPAS_R06619</name>
</gene>
<accession>A0A852JKW4</accession>
<evidence type="ECO:0000313" key="2">
    <source>
        <dbReference type="Proteomes" id="UP000618746"/>
    </source>
</evidence>
<dbReference type="AlphaFoldDB" id="A0A852JKW4"/>